<feature type="domain" description="Fumarylacetoacetase-like C-terminal" evidence="3">
    <location>
        <begin position="72"/>
        <end position="281"/>
    </location>
</feature>
<dbReference type="SUPFAM" id="SSF56529">
    <property type="entry name" value="FAH"/>
    <property type="match status" value="1"/>
</dbReference>
<organism evidence="4 5">
    <name type="scientific">Wickerhamomyces anomalus (strain ATCC 58044 / CBS 1984 / NCYC 433 / NRRL Y-366-8)</name>
    <name type="common">Yeast</name>
    <name type="synonym">Hansenula anomala</name>
    <dbReference type="NCBI Taxonomy" id="683960"/>
    <lineage>
        <taxon>Eukaryota</taxon>
        <taxon>Fungi</taxon>
        <taxon>Dikarya</taxon>
        <taxon>Ascomycota</taxon>
        <taxon>Saccharomycotina</taxon>
        <taxon>Saccharomycetes</taxon>
        <taxon>Phaffomycetales</taxon>
        <taxon>Wickerhamomycetaceae</taxon>
        <taxon>Wickerhamomyces</taxon>
    </lineage>
</organism>
<dbReference type="Proteomes" id="UP000094112">
    <property type="component" value="Unassembled WGS sequence"/>
</dbReference>
<dbReference type="InterPro" id="IPR036663">
    <property type="entry name" value="Fumarylacetoacetase_C_sf"/>
</dbReference>
<dbReference type="GO" id="GO:0006107">
    <property type="term" value="P:oxaloacetate metabolic process"/>
    <property type="evidence" value="ECO:0007669"/>
    <property type="project" value="UniProtKB-ARBA"/>
</dbReference>
<dbReference type="Pfam" id="PF01557">
    <property type="entry name" value="FAA_hydrolase"/>
    <property type="match status" value="1"/>
</dbReference>
<accession>A0A1E3P5N7</accession>
<dbReference type="EMBL" id="KV454209">
    <property type="protein sequence ID" value="ODQ60759.1"/>
    <property type="molecule type" value="Genomic_DNA"/>
</dbReference>
<name>A0A1E3P5N7_WICAA</name>
<dbReference type="GO" id="GO:0046872">
    <property type="term" value="F:metal ion binding"/>
    <property type="evidence" value="ECO:0007669"/>
    <property type="project" value="UniProtKB-KW"/>
</dbReference>
<dbReference type="AlphaFoldDB" id="A0A1E3P5N7"/>
<reference evidence="4 5" key="1">
    <citation type="journal article" date="2016" name="Proc. Natl. Acad. Sci. U.S.A.">
        <title>Comparative genomics of biotechnologically important yeasts.</title>
        <authorList>
            <person name="Riley R."/>
            <person name="Haridas S."/>
            <person name="Wolfe K.H."/>
            <person name="Lopes M.R."/>
            <person name="Hittinger C.T."/>
            <person name="Goeker M."/>
            <person name="Salamov A.A."/>
            <person name="Wisecaver J.H."/>
            <person name="Long T.M."/>
            <person name="Calvey C.H."/>
            <person name="Aerts A.L."/>
            <person name="Barry K.W."/>
            <person name="Choi C."/>
            <person name="Clum A."/>
            <person name="Coughlan A.Y."/>
            <person name="Deshpande S."/>
            <person name="Douglass A.P."/>
            <person name="Hanson S.J."/>
            <person name="Klenk H.-P."/>
            <person name="LaButti K.M."/>
            <person name="Lapidus A."/>
            <person name="Lindquist E.A."/>
            <person name="Lipzen A.M."/>
            <person name="Meier-Kolthoff J.P."/>
            <person name="Ohm R.A."/>
            <person name="Otillar R.P."/>
            <person name="Pangilinan J.L."/>
            <person name="Peng Y."/>
            <person name="Rokas A."/>
            <person name="Rosa C.A."/>
            <person name="Scheuner C."/>
            <person name="Sibirny A.A."/>
            <person name="Slot J.C."/>
            <person name="Stielow J.B."/>
            <person name="Sun H."/>
            <person name="Kurtzman C.P."/>
            <person name="Blackwell M."/>
            <person name="Grigoriev I.V."/>
            <person name="Jeffries T.W."/>
        </authorList>
    </citation>
    <scope>NUCLEOTIDE SEQUENCE [LARGE SCALE GENOMIC DNA]</scope>
    <source>
        <strain evidence="5">ATCC 58044 / CBS 1984 / NCYC 433 / NRRL Y-366-8</strain>
    </source>
</reference>
<comment type="similarity">
    <text evidence="1">Belongs to the FAH family.</text>
</comment>
<proteinExistence type="inferred from homology"/>
<evidence type="ECO:0000256" key="1">
    <source>
        <dbReference type="ARBA" id="ARBA00010211"/>
    </source>
</evidence>
<dbReference type="Gene3D" id="3.90.850.10">
    <property type="entry name" value="Fumarylacetoacetase-like, C-terminal domain"/>
    <property type="match status" value="1"/>
</dbReference>
<protein>
    <recommendedName>
        <fullName evidence="3">Fumarylacetoacetase-like C-terminal domain-containing protein</fullName>
    </recommendedName>
</protein>
<sequence>MSFKRLIRFIGEDNQEYFGDAILPEDEIDVYKAKEATIIIGDVLKDYTLTNYTQKIKKLLSPLSPDQIPSLRCVGMNYTKHAIEIKMEIPKYPVLFFKPTSAIVGPSDPIRVPAACQIPPAKVDYEVEMAIVIGKEGKDIPLHKAHEYILGYTIGNDVSQRTWQMDRGGTQFGVGKMFDTFAPLGPCIVSSNVLPDTDGLNISCKVNGITRQDSNTSDMIFNCFEVVSFMSNGTTLKPGDVIFTGTPSGVAVGLNPSPWLKDGDEIVFEIDKIGTLKNKVVFENDPEITKLHL</sequence>
<keyword evidence="2" id="KW-0479">Metal-binding</keyword>
<dbReference type="GO" id="GO:0050163">
    <property type="term" value="F:oxaloacetate tautomerase activity"/>
    <property type="evidence" value="ECO:0007669"/>
    <property type="project" value="UniProtKB-ARBA"/>
</dbReference>
<evidence type="ECO:0000313" key="5">
    <source>
        <dbReference type="Proteomes" id="UP000094112"/>
    </source>
</evidence>
<dbReference type="RefSeq" id="XP_019039966.1">
    <property type="nucleotide sequence ID" value="XM_019184082.1"/>
</dbReference>
<evidence type="ECO:0000313" key="4">
    <source>
        <dbReference type="EMBL" id="ODQ60759.1"/>
    </source>
</evidence>
<dbReference type="PANTHER" id="PTHR11820">
    <property type="entry name" value="ACYLPYRUVASE"/>
    <property type="match status" value="1"/>
</dbReference>
<dbReference type="InterPro" id="IPR011234">
    <property type="entry name" value="Fumarylacetoacetase-like_C"/>
</dbReference>
<evidence type="ECO:0000256" key="2">
    <source>
        <dbReference type="ARBA" id="ARBA00022723"/>
    </source>
</evidence>
<keyword evidence="5" id="KW-1185">Reference proteome</keyword>
<dbReference type="GeneID" id="30201328"/>
<dbReference type="FunFam" id="3.90.850.10:FF:000002">
    <property type="entry name" value="2-hydroxyhepta-2,4-diene-1,7-dioate isomerase"/>
    <property type="match status" value="1"/>
</dbReference>
<dbReference type="STRING" id="683960.A0A1E3P5N7"/>
<evidence type="ECO:0000259" key="3">
    <source>
        <dbReference type="Pfam" id="PF01557"/>
    </source>
</evidence>
<gene>
    <name evidence="4" type="ORF">WICANDRAFT_67433</name>
</gene>
<dbReference type="PANTHER" id="PTHR11820:SF112">
    <property type="entry name" value="FUMARYLACETOACETATE HYDROLASE FAMILY PROTEIN (AFU_ORTHOLOGUE AFUA_1G02370)-RELATED"/>
    <property type="match status" value="1"/>
</dbReference>
<dbReference type="OrthoDB" id="3978420at2759"/>